<dbReference type="Proteomes" id="UP000702425">
    <property type="component" value="Unassembled WGS sequence"/>
</dbReference>
<evidence type="ECO:0000313" key="5">
    <source>
        <dbReference type="Proteomes" id="UP000702425"/>
    </source>
</evidence>
<dbReference type="NCBIfam" id="NF005968">
    <property type="entry name" value="PRK08057.1-2"/>
    <property type="match status" value="1"/>
</dbReference>
<proteinExistence type="predicted"/>
<dbReference type="EMBL" id="SRRZ01000053">
    <property type="protein sequence ID" value="NQE35373.1"/>
    <property type="molecule type" value="Genomic_DNA"/>
</dbReference>
<dbReference type="PANTHER" id="PTHR36925">
    <property type="entry name" value="COBALT-PRECORRIN-6A REDUCTASE"/>
    <property type="match status" value="1"/>
</dbReference>
<dbReference type="InterPro" id="IPR003723">
    <property type="entry name" value="Precorrin-6x_reduct"/>
</dbReference>
<comment type="pathway">
    <text evidence="1">Cofactor biosynthesis; adenosylcobalamin biosynthesis.</text>
</comment>
<name>A0ABX2CZR3_9CYAN</name>
<sequence length="253" mass="27258">MKKRLLILGGTGDAAELAARVSQIAEIEVVSSLAGRTQQPFTPKTGTVRIGGFGGAAGLAAFLLDRPIDLLIDATHPFAAQISANAAVAAAECNVPYLMLVRPAWEMVEDDRWIEVTSHSEAAKALLGQSQRVFLTIGRQELAAFAGLDAIWFLMRAIDPPALNTPVPNGKLLLARGPFTLEDERELLLEYQIDTIVSKNSGGGATYAKIAAARELGISVVMVQRPQIPDVEQVDNVERAIAWLIKQLLVMSY</sequence>
<keyword evidence="2" id="KW-0169">Cobalamin biosynthesis</keyword>
<protein>
    <submittedName>
        <fullName evidence="4">Precorrin-6A reductase</fullName>
        <ecNumber evidence="4">1.3.1.54</ecNumber>
    </submittedName>
</protein>
<accession>A0ABX2CZR3</accession>
<dbReference type="Pfam" id="PF02571">
    <property type="entry name" value="CbiJ"/>
    <property type="match status" value="1"/>
</dbReference>
<evidence type="ECO:0000256" key="2">
    <source>
        <dbReference type="ARBA" id="ARBA00022573"/>
    </source>
</evidence>
<dbReference type="NCBIfam" id="TIGR00715">
    <property type="entry name" value="precor6x_red"/>
    <property type="match status" value="1"/>
</dbReference>
<reference evidence="4 5" key="1">
    <citation type="journal article" date="2020" name="Sci. Rep.">
        <title>A novel cyanobacterial geosmin producer, revising GeoA distribution and dispersion patterns in Bacteria.</title>
        <authorList>
            <person name="Churro C."/>
            <person name="Semedo-Aguiar A.P."/>
            <person name="Silva A.D."/>
            <person name="Pereira-Leal J.B."/>
            <person name="Leite R.B."/>
        </authorList>
    </citation>
    <scope>NUCLEOTIDE SEQUENCE [LARGE SCALE GENOMIC DNA]</scope>
    <source>
        <strain evidence="4 5">IPMA8</strain>
    </source>
</reference>
<evidence type="ECO:0000313" key="4">
    <source>
        <dbReference type="EMBL" id="NQE35373.1"/>
    </source>
</evidence>
<keyword evidence="3 4" id="KW-0560">Oxidoreductase</keyword>
<dbReference type="GO" id="GO:0016994">
    <property type="term" value="F:precorrin-6A reductase activity"/>
    <property type="evidence" value="ECO:0007669"/>
    <property type="project" value="UniProtKB-EC"/>
</dbReference>
<comment type="caution">
    <text evidence="4">The sequence shown here is derived from an EMBL/GenBank/DDBJ whole genome shotgun (WGS) entry which is preliminary data.</text>
</comment>
<dbReference type="RefSeq" id="WP_172188724.1">
    <property type="nucleotide sequence ID" value="NZ_CAWPPK010000267.1"/>
</dbReference>
<evidence type="ECO:0000256" key="3">
    <source>
        <dbReference type="ARBA" id="ARBA00023002"/>
    </source>
</evidence>
<gene>
    <name evidence="4" type="primary">cobK</name>
    <name evidence="4" type="ORF">E5S67_03104</name>
</gene>
<dbReference type="PANTHER" id="PTHR36925:SF1">
    <property type="entry name" value="COBALT-PRECORRIN-6A REDUCTASE"/>
    <property type="match status" value="1"/>
</dbReference>
<evidence type="ECO:0000256" key="1">
    <source>
        <dbReference type="ARBA" id="ARBA00004953"/>
    </source>
</evidence>
<organism evidence="4 5">
    <name type="scientific">Microcoleus asticus IPMA8</name>
    <dbReference type="NCBI Taxonomy" id="2563858"/>
    <lineage>
        <taxon>Bacteria</taxon>
        <taxon>Bacillati</taxon>
        <taxon>Cyanobacteriota</taxon>
        <taxon>Cyanophyceae</taxon>
        <taxon>Oscillatoriophycideae</taxon>
        <taxon>Oscillatoriales</taxon>
        <taxon>Microcoleaceae</taxon>
        <taxon>Microcoleus</taxon>
        <taxon>Microcoleus asticus</taxon>
    </lineage>
</organism>
<dbReference type="PROSITE" id="PS51014">
    <property type="entry name" value="COBK_CBIJ"/>
    <property type="match status" value="1"/>
</dbReference>
<dbReference type="EC" id="1.3.1.54" evidence="4"/>
<keyword evidence="5" id="KW-1185">Reference proteome</keyword>